<keyword evidence="5" id="KW-1185">Reference proteome</keyword>
<dbReference type="PANTHER" id="PTHR30204:SF85">
    <property type="entry name" value="MULTIDRUG-EFFLUX TRANSPORTER 2 REGULATOR"/>
    <property type="match status" value="1"/>
</dbReference>
<gene>
    <name evidence="4" type="ORF">EDD60_10638</name>
</gene>
<dbReference type="Proteomes" id="UP000295515">
    <property type="component" value="Unassembled WGS sequence"/>
</dbReference>
<dbReference type="InterPro" id="IPR000551">
    <property type="entry name" value="MerR-type_HTH_dom"/>
</dbReference>
<feature type="coiled-coil region" evidence="2">
    <location>
        <begin position="80"/>
        <end position="114"/>
    </location>
</feature>
<proteinExistence type="predicted"/>
<keyword evidence="1 4" id="KW-0238">DNA-binding</keyword>
<dbReference type="InterPro" id="IPR009061">
    <property type="entry name" value="DNA-bd_dom_put_sf"/>
</dbReference>
<comment type="caution">
    <text evidence="4">The sequence shown here is derived from an EMBL/GenBank/DDBJ whole genome shotgun (WGS) entry which is preliminary data.</text>
</comment>
<dbReference type="PROSITE" id="PS50937">
    <property type="entry name" value="HTH_MERR_2"/>
    <property type="match status" value="1"/>
</dbReference>
<dbReference type="EMBL" id="SMCQ01000006">
    <property type="protein sequence ID" value="TCW00708.1"/>
    <property type="molecule type" value="Genomic_DNA"/>
</dbReference>
<name>A0A4R3Z8P6_9FIRM</name>
<evidence type="ECO:0000313" key="5">
    <source>
        <dbReference type="Proteomes" id="UP000295515"/>
    </source>
</evidence>
<protein>
    <submittedName>
        <fullName evidence="4">DNA-binding transcriptional MerR regulator</fullName>
    </submittedName>
</protein>
<dbReference type="AlphaFoldDB" id="A0A4R3Z8P6"/>
<evidence type="ECO:0000313" key="4">
    <source>
        <dbReference type="EMBL" id="TCW00708.1"/>
    </source>
</evidence>
<evidence type="ECO:0000259" key="3">
    <source>
        <dbReference type="PROSITE" id="PS50937"/>
    </source>
</evidence>
<dbReference type="PANTHER" id="PTHR30204">
    <property type="entry name" value="REDOX-CYCLING DRUG-SENSING TRANSCRIPTIONAL ACTIVATOR SOXR"/>
    <property type="match status" value="1"/>
</dbReference>
<evidence type="ECO:0000256" key="1">
    <source>
        <dbReference type="ARBA" id="ARBA00023125"/>
    </source>
</evidence>
<evidence type="ECO:0000256" key="2">
    <source>
        <dbReference type="SAM" id="Coils"/>
    </source>
</evidence>
<dbReference type="SUPFAM" id="SSF46955">
    <property type="entry name" value="Putative DNA-binding domain"/>
    <property type="match status" value="1"/>
</dbReference>
<feature type="domain" description="HTH merR-type" evidence="3">
    <location>
        <begin position="8"/>
        <end position="77"/>
    </location>
</feature>
<dbReference type="InterPro" id="IPR047057">
    <property type="entry name" value="MerR_fam"/>
</dbReference>
<dbReference type="InterPro" id="IPR011256">
    <property type="entry name" value="Reg_factor_effector_dom_sf"/>
</dbReference>
<dbReference type="RefSeq" id="WP_066446632.1">
    <property type="nucleotide sequence ID" value="NZ_JANKBF010000004.1"/>
</dbReference>
<dbReference type="GeneID" id="98915003"/>
<dbReference type="SMART" id="SM00422">
    <property type="entry name" value="HTH_MERR"/>
    <property type="match status" value="1"/>
</dbReference>
<reference evidence="4 5" key="1">
    <citation type="submission" date="2019-03" db="EMBL/GenBank/DDBJ databases">
        <title>Genomic Encyclopedia of Type Strains, Phase IV (KMG-IV): sequencing the most valuable type-strain genomes for metagenomic binning, comparative biology and taxonomic classification.</title>
        <authorList>
            <person name="Goeker M."/>
        </authorList>
    </citation>
    <scope>NUCLEOTIDE SEQUENCE [LARGE SCALE GENOMIC DNA]</scope>
    <source>
        <strain evidence="4 5">DSM 29487</strain>
    </source>
</reference>
<dbReference type="Gene3D" id="1.10.1660.10">
    <property type="match status" value="1"/>
</dbReference>
<accession>A0A4R3Z8P6</accession>
<keyword evidence="2" id="KW-0175">Coiled coil</keyword>
<dbReference type="Gene3D" id="3.20.80.10">
    <property type="entry name" value="Regulatory factor, effector binding domain"/>
    <property type="match status" value="1"/>
</dbReference>
<sequence length="275" mass="33284">MSQYYQTYYTTGEFAKLCHTTKETLFHYDEIGLLKPKMIKDNGYRYYLSIQYFEFDLIKVLQEANMSLKEIKAFMIQRNNQNFVNILREKSQELENEKKRIDNMQYRIQQAIQMTEYGMEMQHMVPFIEECEAEHLLTIAVPNKELTDREMMDYVSEHLEYCHSHHLTEELPLGTIIYQSQLLQKNYQENRYYVRLNQAFDDPRYWLKPQGMYATILHEGFYDTIDESFHILFDYIEKEGYQIIGDAYEYEIHSYFTSLDQDQYLISLSIQVDKK</sequence>
<dbReference type="GO" id="GO:0003677">
    <property type="term" value="F:DNA binding"/>
    <property type="evidence" value="ECO:0007669"/>
    <property type="project" value="UniProtKB-KW"/>
</dbReference>
<dbReference type="GO" id="GO:0003700">
    <property type="term" value="F:DNA-binding transcription factor activity"/>
    <property type="evidence" value="ECO:0007669"/>
    <property type="project" value="InterPro"/>
</dbReference>
<dbReference type="Pfam" id="PF13411">
    <property type="entry name" value="MerR_1"/>
    <property type="match status" value="1"/>
</dbReference>
<organism evidence="4 5">
    <name type="scientific">Longibaculum muris</name>
    <dbReference type="NCBI Taxonomy" id="1796628"/>
    <lineage>
        <taxon>Bacteria</taxon>
        <taxon>Bacillati</taxon>
        <taxon>Bacillota</taxon>
        <taxon>Erysipelotrichia</taxon>
        <taxon>Erysipelotrichales</taxon>
        <taxon>Coprobacillaceae</taxon>
        <taxon>Longibaculum</taxon>
    </lineage>
</organism>
<dbReference type="SUPFAM" id="SSF55136">
    <property type="entry name" value="Probable bacterial effector-binding domain"/>
    <property type="match status" value="1"/>
</dbReference>